<organism evidence="1 2">
    <name type="scientific">Plakobranchus ocellatus</name>
    <dbReference type="NCBI Taxonomy" id="259542"/>
    <lineage>
        <taxon>Eukaryota</taxon>
        <taxon>Metazoa</taxon>
        <taxon>Spiralia</taxon>
        <taxon>Lophotrochozoa</taxon>
        <taxon>Mollusca</taxon>
        <taxon>Gastropoda</taxon>
        <taxon>Heterobranchia</taxon>
        <taxon>Euthyneura</taxon>
        <taxon>Panpulmonata</taxon>
        <taxon>Sacoglossa</taxon>
        <taxon>Placobranchoidea</taxon>
        <taxon>Plakobranchidae</taxon>
        <taxon>Plakobranchus</taxon>
    </lineage>
</organism>
<dbReference type="EMBL" id="BLXT01003737">
    <property type="protein sequence ID" value="GFO04181.1"/>
    <property type="molecule type" value="Genomic_DNA"/>
</dbReference>
<sequence length="106" mass="12163">MMRPLQQPCITSGSRARVTRGQKLPFQDLGFMCNVSVCGQLLYLYVEEFPKGLICGASLWVGIVLPRMPDAVDVDLDTLQQMFERYEFKSYNALIKRASSRKQKRK</sequence>
<keyword evidence="2" id="KW-1185">Reference proteome</keyword>
<gene>
    <name evidence="1" type="ORF">PoB_003068600</name>
</gene>
<name>A0AAV3ZYY0_9GAST</name>
<comment type="caution">
    <text evidence="1">The sequence shown here is derived from an EMBL/GenBank/DDBJ whole genome shotgun (WGS) entry which is preliminary data.</text>
</comment>
<dbReference type="AlphaFoldDB" id="A0AAV3ZYY0"/>
<reference evidence="1 2" key="1">
    <citation type="journal article" date="2021" name="Elife">
        <title>Chloroplast acquisition without the gene transfer in kleptoplastic sea slugs, Plakobranchus ocellatus.</title>
        <authorList>
            <person name="Maeda T."/>
            <person name="Takahashi S."/>
            <person name="Yoshida T."/>
            <person name="Shimamura S."/>
            <person name="Takaki Y."/>
            <person name="Nagai Y."/>
            <person name="Toyoda A."/>
            <person name="Suzuki Y."/>
            <person name="Arimoto A."/>
            <person name="Ishii H."/>
            <person name="Satoh N."/>
            <person name="Nishiyama T."/>
            <person name="Hasebe M."/>
            <person name="Maruyama T."/>
            <person name="Minagawa J."/>
            <person name="Obokata J."/>
            <person name="Shigenobu S."/>
        </authorList>
    </citation>
    <scope>NUCLEOTIDE SEQUENCE [LARGE SCALE GENOMIC DNA]</scope>
</reference>
<proteinExistence type="predicted"/>
<dbReference type="Proteomes" id="UP000735302">
    <property type="component" value="Unassembled WGS sequence"/>
</dbReference>
<evidence type="ECO:0000313" key="1">
    <source>
        <dbReference type="EMBL" id="GFO04181.1"/>
    </source>
</evidence>
<evidence type="ECO:0000313" key="2">
    <source>
        <dbReference type="Proteomes" id="UP000735302"/>
    </source>
</evidence>
<accession>A0AAV3ZYY0</accession>
<protein>
    <submittedName>
        <fullName evidence="1">Uncharacterized protein</fullName>
    </submittedName>
</protein>